<keyword evidence="8" id="KW-0964">Secreted</keyword>
<evidence type="ECO:0000256" key="1">
    <source>
        <dbReference type="ARBA" id="ARBA00005184"/>
    </source>
</evidence>
<comment type="catalytic activity">
    <reaction evidence="6 8">
        <text>[(1-&gt;4)-alpha-D-galacturonosyl methyl ester](n) + n H2O = [(1-&gt;4)-alpha-D-galacturonosyl](n) + n methanol + n H(+)</text>
        <dbReference type="Rhea" id="RHEA:22380"/>
        <dbReference type="Rhea" id="RHEA-COMP:14570"/>
        <dbReference type="Rhea" id="RHEA-COMP:14573"/>
        <dbReference type="ChEBI" id="CHEBI:15377"/>
        <dbReference type="ChEBI" id="CHEBI:15378"/>
        <dbReference type="ChEBI" id="CHEBI:17790"/>
        <dbReference type="ChEBI" id="CHEBI:140522"/>
        <dbReference type="ChEBI" id="CHEBI:140523"/>
        <dbReference type="EC" id="3.1.1.11"/>
    </reaction>
</comment>
<evidence type="ECO:0000256" key="5">
    <source>
        <dbReference type="ARBA" id="ARBA00023085"/>
    </source>
</evidence>
<comment type="function">
    <text evidence="8">Involved in maceration and soft-rotting of plant tissue.</text>
</comment>
<dbReference type="InterPro" id="IPR011050">
    <property type="entry name" value="Pectin_lyase_fold/virulence"/>
</dbReference>
<reference evidence="11" key="1">
    <citation type="submission" date="2015-10" db="EMBL/GenBank/DDBJ databases">
        <authorList>
            <person name="Regsiter A."/>
            <person name="william w."/>
        </authorList>
    </citation>
    <scope>NUCLEOTIDE SEQUENCE</scope>
    <source>
        <strain evidence="11">Montdore</strain>
    </source>
</reference>
<organism evidence="11 12">
    <name type="scientific">Tuber aestivum</name>
    <name type="common">summer truffle</name>
    <dbReference type="NCBI Taxonomy" id="59557"/>
    <lineage>
        <taxon>Eukaryota</taxon>
        <taxon>Fungi</taxon>
        <taxon>Dikarya</taxon>
        <taxon>Ascomycota</taxon>
        <taxon>Pezizomycotina</taxon>
        <taxon>Pezizomycetes</taxon>
        <taxon>Pezizales</taxon>
        <taxon>Tuberaceae</taxon>
        <taxon>Tuber</taxon>
    </lineage>
</organism>
<evidence type="ECO:0000313" key="11">
    <source>
        <dbReference type="EMBL" id="CUS15888.1"/>
    </source>
</evidence>
<proteinExistence type="inferred from homology"/>
<name>A0A292QA86_9PEZI</name>
<dbReference type="AlphaFoldDB" id="A0A292QA86"/>
<accession>A0A292QA86</accession>
<keyword evidence="5 8" id="KW-0063">Aspartyl esterase</keyword>
<feature type="chain" id="PRO_5013353359" description="Pectinesterase" evidence="9">
    <location>
        <begin position="45"/>
        <end position="367"/>
    </location>
</feature>
<evidence type="ECO:0000256" key="2">
    <source>
        <dbReference type="ARBA" id="ARBA00008891"/>
    </source>
</evidence>
<evidence type="ECO:0000256" key="8">
    <source>
        <dbReference type="RuleBase" id="RU000589"/>
    </source>
</evidence>
<dbReference type="InterPro" id="IPR012334">
    <property type="entry name" value="Pectin_lyas_fold"/>
</dbReference>
<dbReference type="Gene3D" id="2.160.20.10">
    <property type="entry name" value="Single-stranded right-handed beta-helix, Pectin lyase-like"/>
    <property type="match status" value="1"/>
</dbReference>
<evidence type="ECO:0000256" key="9">
    <source>
        <dbReference type="SAM" id="SignalP"/>
    </source>
</evidence>
<dbReference type="GO" id="GO:0042545">
    <property type="term" value="P:cell wall modification"/>
    <property type="evidence" value="ECO:0007669"/>
    <property type="project" value="UniProtKB-UniRule"/>
</dbReference>
<dbReference type="PANTHER" id="PTHR31321">
    <property type="entry name" value="ACYL-COA THIOESTER HYDROLASE YBHC-RELATED"/>
    <property type="match status" value="1"/>
</dbReference>
<dbReference type="GO" id="GO:0005576">
    <property type="term" value="C:extracellular region"/>
    <property type="evidence" value="ECO:0007669"/>
    <property type="project" value="UniProtKB-SubCell"/>
</dbReference>
<gene>
    <name evidence="11" type="ORF">GSTUAT00000165001</name>
</gene>
<feature type="active site" evidence="7">
    <location>
        <position position="220"/>
    </location>
</feature>
<dbReference type="InterPro" id="IPR000070">
    <property type="entry name" value="Pectinesterase_cat"/>
</dbReference>
<evidence type="ECO:0000259" key="10">
    <source>
        <dbReference type="Pfam" id="PF01095"/>
    </source>
</evidence>
<evidence type="ECO:0000313" key="12">
    <source>
        <dbReference type="Proteomes" id="UP001412239"/>
    </source>
</evidence>
<keyword evidence="12" id="KW-1185">Reference proteome</keyword>
<comment type="similarity">
    <text evidence="2">Belongs to the pectinesterase family.</text>
</comment>
<dbReference type="InterPro" id="IPR033131">
    <property type="entry name" value="Pectinesterase_Asp_AS"/>
</dbReference>
<evidence type="ECO:0000256" key="4">
    <source>
        <dbReference type="ARBA" id="ARBA00022801"/>
    </source>
</evidence>
<dbReference type="EC" id="3.1.1.11" evidence="3 8"/>
<dbReference type="GO" id="GO:0045490">
    <property type="term" value="P:pectin catabolic process"/>
    <property type="evidence" value="ECO:0007669"/>
    <property type="project" value="UniProtKB-UniRule"/>
</dbReference>
<keyword evidence="9" id="KW-0732">Signal</keyword>
<comment type="pathway">
    <text evidence="1 8">Glycan metabolism; pectin degradation; 2-dehydro-3-deoxy-D-gluconate from pectin: step 1/5.</text>
</comment>
<feature type="signal peptide" evidence="9">
    <location>
        <begin position="1"/>
        <end position="44"/>
    </location>
</feature>
<keyword evidence="4 8" id="KW-0378">Hydrolase</keyword>
<evidence type="ECO:0000256" key="3">
    <source>
        <dbReference type="ARBA" id="ARBA00013229"/>
    </source>
</evidence>
<dbReference type="PANTHER" id="PTHR31321:SF57">
    <property type="entry name" value="PECTINESTERASE 53-RELATED"/>
    <property type="match status" value="1"/>
</dbReference>
<dbReference type="UniPathway" id="UPA00545">
    <property type="reaction ID" value="UER00823"/>
</dbReference>
<dbReference type="EMBL" id="LN890943">
    <property type="protein sequence ID" value="CUS15888.1"/>
    <property type="molecule type" value="Genomic_DNA"/>
</dbReference>
<protein>
    <recommendedName>
        <fullName evidence="3 8">Pectinesterase</fullName>
        <ecNumber evidence="3 8">3.1.1.11</ecNumber>
    </recommendedName>
</protein>
<dbReference type="Pfam" id="PF01095">
    <property type="entry name" value="Pectinesterase"/>
    <property type="match status" value="1"/>
</dbReference>
<evidence type="ECO:0000256" key="7">
    <source>
        <dbReference type="PROSITE-ProRule" id="PRU10040"/>
    </source>
</evidence>
<evidence type="ECO:0000256" key="6">
    <source>
        <dbReference type="ARBA" id="ARBA00047928"/>
    </source>
</evidence>
<dbReference type="GO" id="GO:0030599">
    <property type="term" value="F:pectinesterase activity"/>
    <property type="evidence" value="ECO:0007669"/>
    <property type="project" value="UniProtKB-UniRule"/>
</dbReference>
<comment type="subcellular location">
    <subcellularLocation>
        <location evidence="8">Secreted</location>
    </subcellularLocation>
</comment>
<dbReference type="PROSITE" id="PS00503">
    <property type="entry name" value="PECTINESTERASE_2"/>
    <property type="match status" value="1"/>
</dbReference>
<feature type="domain" description="Pectinesterase catalytic" evidence="10">
    <location>
        <begin position="66"/>
        <end position="339"/>
    </location>
</feature>
<dbReference type="SUPFAM" id="SSF51126">
    <property type="entry name" value="Pectin lyase-like"/>
    <property type="match status" value="1"/>
</dbReference>
<dbReference type="Proteomes" id="UP001412239">
    <property type="component" value="Unassembled WGS sequence"/>
</dbReference>
<keyword evidence="8" id="KW-0961">Cell wall biogenesis/degradation</keyword>
<sequence>MALGGVFRVEIRPLPRCGHREHQSRSPIMRVLSLLSLLALEISAACINAEAVTKPPAGAVVVDLNSKDAGVYKTIQDAVASLPNDSSSRTIFVYPGKYRGQVILRRPGATTFQGYTEDTTNQGANTVTLSNSLVASVAGSNAKSATLQIYASDTKVYNMNFENNYGNGGGPGSQAQALALSQSGERNGYYAVGFYSYQDTVFTADGTSYFGNNYIQGAVDYIFGRKGTAYFYNSILANSNRGFITAQGRESDSYSAAFVFDKAKLITVVNGTDNKMYLGRPWGNHSTVLFKNSDFGNVLDARGWTAWSTTDPRTDAVYYAEYNNMGASAWGSSRASFAKQIGKDEAEGRWSVKGTLGSDSWIDSRFR</sequence>